<dbReference type="PANTHER" id="PTHR45713">
    <property type="entry name" value="FTP DOMAIN-CONTAINING PROTEIN"/>
    <property type="match status" value="1"/>
</dbReference>
<dbReference type="GO" id="GO:0001868">
    <property type="term" value="P:regulation of complement activation, lectin pathway"/>
    <property type="evidence" value="ECO:0007669"/>
    <property type="project" value="UniProtKB-ARBA"/>
</dbReference>
<feature type="domain" description="Fucolectin tachylectin-4 pentraxin-1" evidence="10">
    <location>
        <begin position="303"/>
        <end position="445"/>
    </location>
</feature>
<evidence type="ECO:0000256" key="2">
    <source>
        <dbReference type="ARBA" id="ARBA00010147"/>
    </source>
</evidence>
<dbReference type="AlphaFoldDB" id="A0A8T0A8L9"/>
<evidence type="ECO:0000256" key="7">
    <source>
        <dbReference type="ARBA" id="ARBA00023157"/>
    </source>
</evidence>
<evidence type="ECO:0000256" key="4">
    <source>
        <dbReference type="ARBA" id="ARBA00022723"/>
    </source>
</evidence>
<dbReference type="EMBL" id="JABFDY010000028">
    <property type="protein sequence ID" value="KAF7686831.1"/>
    <property type="molecule type" value="Genomic_DNA"/>
</dbReference>
<keyword evidence="9" id="KW-0732">Signal</keyword>
<feature type="signal peptide" evidence="9">
    <location>
        <begin position="1"/>
        <end position="19"/>
    </location>
</feature>
<evidence type="ECO:0000259" key="10">
    <source>
        <dbReference type="SMART" id="SM00607"/>
    </source>
</evidence>
<keyword evidence="5" id="KW-0430">Lectin</keyword>
<dbReference type="PANTHER" id="PTHR45713:SF11">
    <property type="entry name" value="FUCOLECTIN TACHYLECTIN-4 PENTRAXIN-1 DOMAIN-CONTAINING PROTEIN"/>
    <property type="match status" value="1"/>
</dbReference>
<reference evidence="11" key="1">
    <citation type="submission" date="2020-08" db="EMBL/GenBank/DDBJ databases">
        <title>Chromosome-level assembly of Southern catfish (Silurus meridionalis) provides insights into visual adaptation to the nocturnal and benthic lifestyles.</title>
        <authorList>
            <person name="Zhang Y."/>
            <person name="Wang D."/>
            <person name="Peng Z."/>
        </authorList>
    </citation>
    <scope>NUCLEOTIDE SEQUENCE</scope>
    <source>
        <strain evidence="11">SWU-2019-XX</strain>
        <tissue evidence="11">Muscle</tissue>
    </source>
</reference>
<evidence type="ECO:0000256" key="8">
    <source>
        <dbReference type="SAM" id="MobiDB-lite"/>
    </source>
</evidence>
<keyword evidence="12" id="KW-1185">Reference proteome</keyword>
<dbReference type="Proteomes" id="UP000606274">
    <property type="component" value="Unassembled WGS sequence"/>
</dbReference>
<feature type="compositionally biased region" description="Polar residues" evidence="8">
    <location>
        <begin position="522"/>
        <end position="531"/>
    </location>
</feature>
<dbReference type="GO" id="GO:0042806">
    <property type="term" value="F:fucose binding"/>
    <property type="evidence" value="ECO:0007669"/>
    <property type="project" value="UniProtKB-ARBA"/>
</dbReference>
<protein>
    <recommendedName>
        <fullName evidence="10">Fucolectin tachylectin-4 pentraxin-1 domain-containing protein</fullName>
    </recommendedName>
</protein>
<dbReference type="SUPFAM" id="SSF49785">
    <property type="entry name" value="Galactose-binding domain-like"/>
    <property type="match status" value="3"/>
</dbReference>
<dbReference type="InterPro" id="IPR051941">
    <property type="entry name" value="BG_Antigen-Binding_Lectin"/>
</dbReference>
<sequence>MHLCTGICIFSLQWILTHQLDNVALRGIATQSSLFSTYGAFFAIDGSRASNFVSSSCAHTNGQYNAWWRVDLLAVYDISNVIITNRGDAVPTRINGAEIHIGNSLINNGNNNPRCVVISTIPAGASVSYNCNMRGRYVNIIIPNIFQYLTLCEVEVYGTPENVALKGIATQSSLFQNYYAYLAIDGNRASSLYSYSCTHTDGQINSWWRVDLLAKYDISNVIITNRGDAVTTRINGAEIHIGSSLVNNGNDNPRCVVISTIPAGASVNYTCNMRGHYVNIIVPNIFQYLTLCEVEVYGTPANVALGGIATQSSLYTNNFYPNFAIDGKRTSIMGSGSCTHTSTQNNPWWRVDLLVVYDISNIIITNRGDCCAERINGAEIHIGNSLLNNGNNNPRCVVIPSMPAGASVNYTCNMIGRYVNVIIPYVSKVLSLCEVEVYGVQVPVIRRAFLRVKLNSSEDLINPTIKDKVLQEVRACENVHSVVGFSVMCGPVQAFPPLRLLLRPWTLLGGESNVVVPDSSEGDVTSQSSSKGGAAPQSLAASTIADPDVEFQTATVGAVMPQSPAQGDALLSSLVVAVAPRSPAEG</sequence>
<organism evidence="11 12">
    <name type="scientific">Silurus meridionalis</name>
    <name type="common">Southern catfish</name>
    <name type="synonym">Silurus soldatovi meridionalis</name>
    <dbReference type="NCBI Taxonomy" id="175797"/>
    <lineage>
        <taxon>Eukaryota</taxon>
        <taxon>Metazoa</taxon>
        <taxon>Chordata</taxon>
        <taxon>Craniata</taxon>
        <taxon>Vertebrata</taxon>
        <taxon>Euteleostomi</taxon>
        <taxon>Actinopterygii</taxon>
        <taxon>Neopterygii</taxon>
        <taxon>Teleostei</taxon>
        <taxon>Ostariophysi</taxon>
        <taxon>Siluriformes</taxon>
        <taxon>Siluridae</taxon>
        <taxon>Silurus</taxon>
    </lineage>
</organism>
<evidence type="ECO:0000256" key="9">
    <source>
        <dbReference type="SAM" id="SignalP"/>
    </source>
</evidence>
<dbReference type="InterPro" id="IPR006585">
    <property type="entry name" value="FTP1"/>
</dbReference>
<comment type="subunit">
    <text evidence="3">Homotrimer.</text>
</comment>
<proteinExistence type="inferred from homology"/>
<dbReference type="InterPro" id="IPR008979">
    <property type="entry name" value="Galactose-bd-like_sf"/>
</dbReference>
<keyword evidence="6" id="KW-0106">Calcium</keyword>
<dbReference type="Gene3D" id="2.60.120.260">
    <property type="entry name" value="Galactose-binding domain-like"/>
    <property type="match status" value="3"/>
</dbReference>
<dbReference type="Pfam" id="PF22633">
    <property type="entry name" value="F5_F8_type_C_2"/>
    <property type="match status" value="3"/>
</dbReference>
<keyword evidence="7" id="KW-1015">Disulfide bond</keyword>
<evidence type="ECO:0000256" key="5">
    <source>
        <dbReference type="ARBA" id="ARBA00022734"/>
    </source>
</evidence>
<feature type="domain" description="Fucolectin tachylectin-4 pentraxin-1" evidence="10">
    <location>
        <begin position="20"/>
        <end position="160"/>
    </location>
</feature>
<name>A0A8T0A8L9_SILME</name>
<comment type="caution">
    <text evidence="11">The sequence shown here is derived from an EMBL/GenBank/DDBJ whole genome shotgun (WGS) entry which is preliminary data.</text>
</comment>
<dbReference type="GO" id="GO:0046872">
    <property type="term" value="F:metal ion binding"/>
    <property type="evidence" value="ECO:0007669"/>
    <property type="project" value="UniProtKB-KW"/>
</dbReference>
<comment type="function">
    <text evidence="1">Acts as a defensive agent. Recognizes blood group fucosylated oligosaccharides including A, B, H and Lewis B-type antigens. Does not recognize Lewis A antigen and has low affinity for monovalent haptens.</text>
</comment>
<evidence type="ECO:0000256" key="1">
    <source>
        <dbReference type="ARBA" id="ARBA00002219"/>
    </source>
</evidence>
<evidence type="ECO:0000313" key="12">
    <source>
        <dbReference type="Proteomes" id="UP000606274"/>
    </source>
</evidence>
<evidence type="ECO:0000256" key="6">
    <source>
        <dbReference type="ARBA" id="ARBA00022837"/>
    </source>
</evidence>
<dbReference type="GO" id="GO:0010185">
    <property type="term" value="P:regulation of cellular defense response"/>
    <property type="evidence" value="ECO:0007669"/>
    <property type="project" value="UniProtKB-ARBA"/>
</dbReference>
<evidence type="ECO:0000313" key="11">
    <source>
        <dbReference type="EMBL" id="KAF7686831.1"/>
    </source>
</evidence>
<feature type="domain" description="Fucolectin tachylectin-4 pentraxin-1" evidence="10">
    <location>
        <begin position="161"/>
        <end position="302"/>
    </location>
</feature>
<accession>A0A8T0A8L9</accession>
<keyword evidence="4" id="KW-0479">Metal-binding</keyword>
<feature type="chain" id="PRO_5035882997" description="Fucolectin tachylectin-4 pentraxin-1 domain-containing protein" evidence="9">
    <location>
        <begin position="20"/>
        <end position="586"/>
    </location>
</feature>
<comment type="similarity">
    <text evidence="2">Belongs to the fucolectin family.</text>
</comment>
<gene>
    <name evidence="11" type="ORF">HF521_015224</name>
</gene>
<feature type="region of interest" description="Disordered" evidence="8">
    <location>
        <begin position="517"/>
        <end position="540"/>
    </location>
</feature>
<evidence type="ECO:0000256" key="3">
    <source>
        <dbReference type="ARBA" id="ARBA00011233"/>
    </source>
</evidence>
<dbReference type="SMART" id="SM00607">
    <property type="entry name" value="FTP"/>
    <property type="match status" value="3"/>
</dbReference>